<proteinExistence type="predicted"/>
<accession>A0A0E9SLM2</accession>
<reference evidence="1" key="2">
    <citation type="journal article" date="2015" name="Fish Shellfish Immunol.">
        <title>Early steps in the European eel (Anguilla anguilla)-Vibrio vulnificus interaction in the gills: Role of the RtxA13 toxin.</title>
        <authorList>
            <person name="Callol A."/>
            <person name="Pajuelo D."/>
            <person name="Ebbesson L."/>
            <person name="Teles M."/>
            <person name="MacKenzie S."/>
            <person name="Amaro C."/>
        </authorList>
    </citation>
    <scope>NUCLEOTIDE SEQUENCE</scope>
</reference>
<sequence length="44" mass="5197">MTSLRATLCHAYCGRQTNDRERRHLVTDSFRNEHFNLTALLKYG</sequence>
<organism evidence="1">
    <name type="scientific">Anguilla anguilla</name>
    <name type="common">European freshwater eel</name>
    <name type="synonym">Muraena anguilla</name>
    <dbReference type="NCBI Taxonomy" id="7936"/>
    <lineage>
        <taxon>Eukaryota</taxon>
        <taxon>Metazoa</taxon>
        <taxon>Chordata</taxon>
        <taxon>Craniata</taxon>
        <taxon>Vertebrata</taxon>
        <taxon>Euteleostomi</taxon>
        <taxon>Actinopterygii</taxon>
        <taxon>Neopterygii</taxon>
        <taxon>Teleostei</taxon>
        <taxon>Anguilliformes</taxon>
        <taxon>Anguillidae</taxon>
        <taxon>Anguilla</taxon>
    </lineage>
</organism>
<protein>
    <submittedName>
        <fullName evidence="1">Uncharacterized protein</fullName>
    </submittedName>
</protein>
<dbReference type="AlphaFoldDB" id="A0A0E9SLM2"/>
<evidence type="ECO:0000313" key="1">
    <source>
        <dbReference type="EMBL" id="JAH42137.1"/>
    </source>
</evidence>
<reference evidence="1" key="1">
    <citation type="submission" date="2014-11" db="EMBL/GenBank/DDBJ databases">
        <authorList>
            <person name="Amaro Gonzalez C."/>
        </authorList>
    </citation>
    <scope>NUCLEOTIDE SEQUENCE</scope>
</reference>
<name>A0A0E9SLM2_ANGAN</name>
<dbReference type="EMBL" id="GBXM01066440">
    <property type="protein sequence ID" value="JAH42137.1"/>
    <property type="molecule type" value="Transcribed_RNA"/>
</dbReference>